<dbReference type="Gene3D" id="3.40.630.10">
    <property type="entry name" value="Zn peptidases"/>
    <property type="match status" value="1"/>
</dbReference>
<reference evidence="4" key="1">
    <citation type="journal article" date="2020" name="mSystems">
        <title>Genome- and Community-Level Interaction Insights into Carbon Utilization and Element Cycling Functions of Hydrothermarchaeota in Hydrothermal Sediment.</title>
        <authorList>
            <person name="Zhou Z."/>
            <person name="Liu Y."/>
            <person name="Xu W."/>
            <person name="Pan J."/>
            <person name="Luo Z.H."/>
            <person name="Li M."/>
        </authorList>
    </citation>
    <scope>NUCLEOTIDE SEQUENCE [LARGE SCALE GENOMIC DNA]</scope>
    <source>
        <strain evidence="4">SpSt-479</strain>
    </source>
</reference>
<dbReference type="PANTHER" id="PTHR12147:SF26">
    <property type="entry name" value="PEPTIDASE M28 DOMAIN-CONTAINING PROTEIN"/>
    <property type="match status" value="1"/>
</dbReference>
<feature type="signal peptide" evidence="1">
    <location>
        <begin position="1"/>
        <end position="24"/>
    </location>
</feature>
<evidence type="ECO:0000313" key="4">
    <source>
        <dbReference type="EMBL" id="HFI92647.1"/>
    </source>
</evidence>
<evidence type="ECO:0000256" key="1">
    <source>
        <dbReference type="SAM" id="SignalP"/>
    </source>
</evidence>
<keyword evidence="1" id="KW-0732">Signal</keyword>
<dbReference type="Pfam" id="PF04389">
    <property type="entry name" value="Peptidase_M28"/>
    <property type="match status" value="1"/>
</dbReference>
<dbReference type="InterPro" id="IPR003137">
    <property type="entry name" value="PA_domain"/>
</dbReference>
<feature type="chain" id="PRO_5031093151" evidence="1">
    <location>
        <begin position="25"/>
        <end position="493"/>
    </location>
</feature>
<dbReference type="GO" id="GO:0008235">
    <property type="term" value="F:metalloexopeptidase activity"/>
    <property type="evidence" value="ECO:0007669"/>
    <property type="project" value="InterPro"/>
</dbReference>
<dbReference type="InterPro" id="IPR045175">
    <property type="entry name" value="M28_fam"/>
</dbReference>
<comment type="caution">
    <text evidence="4">The sequence shown here is derived from an EMBL/GenBank/DDBJ whole genome shotgun (WGS) entry which is preliminary data.</text>
</comment>
<dbReference type="InterPro" id="IPR046450">
    <property type="entry name" value="PA_dom_sf"/>
</dbReference>
<proteinExistence type="predicted"/>
<feature type="domain" description="Peptidase M28" evidence="3">
    <location>
        <begin position="284"/>
        <end position="475"/>
    </location>
</feature>
<evidence type="ECO:0000259" key="3">
    <source>
        <dbReference type="Pfam" id="PF04389"/>
    </source>
</evidence>
<dbReference type="GO" id="GO:0006508">
    <property type="term" value="P:proteolysis"/>
    <property type="evidence" value="ECO:0007669"/>
    <property type="project" value="InterPro"/>
</dbReference>
<accession>A0A7V2ZMD8</accession>
<evidence type="ECO:0000259" key="2">
    <source>
        <dbReference type="Pfam" id="PF02225"/>
    </source>
</evidence>
<dbReference type="Pfam" id="PF02225">
    <property type="entry name" value="PA"/>
    <property type="match status" value="1"/>
</dbReference>
<dbReference type="SUPFAM" id="SSF52025">
    <property type="entry name" value="PA domain"/>
    <property type="match status" value="1"/>
</dbReference>
<name>A0A7V2ZMD8_9BACT</name>
<gene>
    <name evidence="4" type="ORF">ENS31_14100</name>
</gene>
<protein>
    <submittedName>
        <fullName evidence="4">M20/M25/M40 family metallo-hydrolase</fullName>
    </submittedName>
</protein>
<dbReference type="Gene3D" id="3.50.30.30">
    <property type="match status" value="1"/>
</dbReference>
<dbReference type="EMBL" id="DSUJ01000011">
    <property type="protein sequence ID" value="HFI92647.1"/>
    <property type="molecule type" value="Genomic_DNA"/>
</dbReference>
<sequence length="493" mass="54797">MIQIKFFRNLLFIFFIFCFITNNAQDRNPVSQIQKESLIKTVSVLSSKEFGGRLPGSEGYDKAAKFAANKFLDLKLRPFGDAAYFQFLNVEFNRIDTPVVFQSIIDSTVINYVLGKDFVLRGFSGANSLTLPVAFCGYGISRPDLGYDDYQNVNVKNKIVIVFKQNPKWRVDDKDWGTGYPREKSLVAKQKGAKGILFVSLPNDEKPQPLIGSVMHGEGEQPVDFPQLHISIKAANDLLSKVGLTISDCQTKIDEKKKPFSFLTQTKAKVVTTTHYQKEAKTMNVVALLEGSDPQLKNEYIVIGAHLDHVGSQAGLLFPGANDNASGSAGVLEIAKAFVSDKVKTKRSLIFVLFASEEQGLFGSKHFVENLKVPKEKIVAMFNLDCIGYGDSIQVGNGKSAPQLWQIAKEIDEKNFKLMVNDTWSGGGADATPFHEKGIPSLYFVSKYSYDHLHLPTDTVETLNPDLFEAIVKLAYLTAKQTADGNYQREEVK</sequence>
<dbReference type="InterPro" id="IPR007484">
    <property type="entry name" value="Peptidase_M28"/>
</dbReference>
<dbReference type="PANTHER" id="PTHR12147">
    <property type="entry name" value="METALLOPEPTIDASE M28 FAMILY MEMBER"/>
    <property type="match status" value="1"/>
</dbReference>
<organism evidence="4">
    <name type="scientific">Ignavibacterium album</name>
    <dbReference type="NCBI Taxonomy" id="591197"/>
    <lineage>
        <taxon>Bacteria</taxon>
        <taxon>Pseudomonadati</taxon>
        <taxon>Ignavibacteriota</taxon>
        <taxon>Ignavibacteria</taxon>
        <taxon>Ignavibacteriales</taxon>
        <taxon>Ignavibacteriaceae</taxon>
        <taxon>Ignavibacterium</taxon>
    </lineage>
</organism>
<dbReference type="AlphaFoldDB" id="A0A7V2ZMD8"/>
<keyword evidence="4" id="KW-0378">Hydrolase</keyword>
<dbReference type="SUPFAM" id="SSF53187">
    <property type="entry name" value="Zn-dependent exopeptidases"/>
    <property type="match status" value="1"/>
</dbReference>
<feature type="domain" description="PA" evidence="2">
    <location>
        <begin position="148"/>
        <end position="238"/>
    </location>
</feature>